<dbReference type="EMBL" id="JAQNDL010000002">
    <property type="protein sequence ID" value="MDC0719453.1"/>
    <property type="molecule type" value="Genomic_DNA"/>
</dbReference>
<proteinExistence type="predicted"/>
<gene>
    <name evidence="1" type="ORF">POL25_21285</name>
</gene>
<keyword evidence="2" id="KW-1185">Reference proteome</keyword>
<name>A0ABT5E0Q9_9BACT</name>
<accession>A0ABT5E0Q9</accession>
<dbReference type="Proteomes" id="UP001221686">
    <property type="component" value="Unassembled WGS sequence"/>
</dbReference>
<evidence type="ECO:0000313" key="2">
    <source>
        <dbReference type="Proteomes" id="UP001221686"/>
    </source>
</evidence>
<evidence type="ECO:0000313" key="1">
    <source>
        <dbReference type="EMBL" id="MDC0719453.1"/>
    </source>
</evidence>
<comment type="caution">
    <text evidence="1">The sequence shown here is derived from an EMBL/GenBank/DDBJ whole genome shotgun (WGS) entry which is preliminary data.</text>
</comment>
<organism evidence="1 2">
    <name type="scientific">Nannocystis bainbridge</name>
    <dbReference type="NCBI Taxonomy" id="2995303"/>
    <lineage>
        <taxon>Bacteria</taxon>
        <taxon>Pseudomonadati</taxon>
        <taxon>Myxococcota</taxon>
        <taxon>Polyangia</taxon>
        <taxon>Nannocystales</taxon>
        <taxon>Nannocystaceae</taxon>
        <taxon>Nannocystis</taxon>
    </lineage>
</organism>
<protein>
    <submittedName>
        <fullName evidence="1">Uncharacterized protein</fullName>
    </submittedName>
</protein>
<reference evidence="1 2" key="1">
    <citation type="submission" date="2022-11" db="EMBL/GenBank/DDBJ databases">
        <title>Minimal conservation of predation-associated metabolite biosynthetic gene clusters underscores biosynthetic potential of Myxococcota including descriptions for ten novel species: Archangium lansinium sp. nov., Myxococcus landrumus sp. nov., Nannocystis bai.</title>
        <authorList>
            <person name="Ahearne A."/>
            <person name="Stevens C."/>
            <person name="Dowd S."/>
        </authorList>
    </citation>
    <scope>NUCLEOTIDE SEQUENCE [LARGE SCALE GENOMIC DNA]</scope>
    <source>
        <strain evidence="1 2">BB15-2</strain>
    </source>
</reference>
<sequence length="125" mass="13985">MATVMGREFGAWSARADREAAPDGRVKQIESPEVDAYEQGKRDALAAIARDSLGLETYGYPAPCRYKYAQILRQDYKVWLHEVAGCVIDETIAGHARGYNEVMHAEIERRHGPKVFEKASRKAGC</sequence>